<reference evidence="8" key="1">
    <citation type="submission" date="2025-08" db="UniProtKB">
        <authorList>
            <consortium name="RefSeq"/>
        </authorList>
    </citation>
    <scope>IDENTIFICATION</scope>
</reference>
<keyword evidence="1" id="KW-0349">Heme</keyword>
<dbReference type="Pfam" id="PF00487">
    <property type="entry name" value="FA_desaturase"/>
    <property type="match status" value="1"/>
</dbReference>
<dbReference type="PANTHER" id="PTHR16740:SF1">
    <property type="entry name" value="CYTOCHROME B5-RELATED PROTEIN-RELATED"/>
    <property type="match status" value="1"/>
</dbReference>
<keyword evidence="3" id="KW-0408">Iron</keyword>
<comment type="function">
    <text evidence="4">May play a role in muscle cell metabolism.</text>
</comment>
<dbReference type="SMART" id="SM01117">
    <property type="entry name" value="Cyt-b5"/>
    <property type="match status" value="1"/>
</dbReference>
<dbReference type="PROSITE" id="PS50255">
    <property type="entry name" value="CYTOCHROME_B5_2"/>
    <property type="match status" value="1"/>
</dbReference>
<dbReference type="RefSeq" id="XP_016989364.1">
    <property type="nucleotide sequence ID" value="XM_017133875.1"/>
</dbReference>
<dbReference type="Gene3D" id="3.10.120.10">
    <property type="entry name" value="Cytochrome b5-like heme/steroid binding domain"/>
    <property type="match status" value="1"/>
</dbReference>
<dbReference type="GO" id="GO:0046872">
    <property type="term" value="F:metal ion binding"/>
    <property type="evidence" value="ECO:0007669"/>
    <property type="project" value="UniProtKB-KW"/>
</dbReference>
<dbReference type="InterPro" id="IPR001199">
    <property type="entry name" value="Cyt_B5-like_heme/steroid-bd"/>
</dbReference>
<keyword evidence="6" id="KW-1133">Transmembrane helix</keyword>
<dbReference type="OMA" id="GGAFWIE"/>
<evidence type="ECO:0000256" key="1">
    <source>
        <dbReference type="ARBA" id="ARBA00022617"/>
    </source>
</evidence>
<evidence type="ECO:0000259" key="7">
    <source>
        <dbReference type="PROSITE" id="PS50255"/>
    </source>
</evidence>
<accession>A0A6P4FJ47</accession>
<dbReference type="InterPro" id="IPR053100">
    <property type="entry name" value="Cytochrome_b5-related"/>
</dbReference>
<evidence type="ECO:0000256" key="3">
    <source>
        <dbReference type="ARBA" id="ARBA00023004"/>
    </source>
</evidence>
<dbReference type="InterPro" id="IPR005804">
    <property type="entry name" value="FA_desaturase_dom"/>
</dbReference>
<dbReference type="Pfam" id="PF00173">
    <property type="entry name" value="Cyt-b5"/>
    <property type="match status" value="1"/>
</dbReference>
<evidence type="ECO:0000256" key="6">
    <source>
        <dbReference type="SAM" id="Phobius"/>
    </source>
</evidence>
<sequence length="441" mass="51469">MAPNIKEDESWKVSGISRTYPSYRQYHPITSESWLEGKHADDEAEGLWRINDKLYDLSDFASRHPGGIFWIECTRGTDITEPFESHHIENRAREMLSKFEVRQAAKPRNYKFTLKENGFYMTLKRRVREKLKKIEYSPTKKTEFLHLGILVSVFLFSWAGTVLNSLIFKSLAGLALCWVATSTHNYFHQRDSWRMYTFNLTMMNFRSWRVSHALSHHVYANSLHDLEMSMFEPFLCWIPDCHYASKTQRWISVVISPVVYLVLFQGQILIRLVLSLTKRNLMYWDDLIGLSLPMFLYVFTGAGLLETLVSWQIIVAVGSFIFGLVGLTAAHHDPRILHDGDAQRQDIDWGLYQVDTIIDRGDIKWSDLLVLTHFGEHALHHLFPTLDHGVLKHLYPELNKTMKEFDVELREINHWGHIKGQNQQLLRIKKNPVPPGIKKVM</sequence>
<dbReference type="FunFam" id="3.10.120.10:FF:000020">
    <property type="entry name" value="Cytochrome b5-related protein"/>
    <property type="match status" value="1"/>
</dbReference>
<keyword evidence="6" id="KW-0472">Membrane</keyword>
<feature type="transmembrane region" description="Helical" evidence="6">
    <location>
        <begin position="144"/>
        <end position="168"/>
    </location>
</feature>
<dbReference type="OrthoDB" id="260519at2759"/>
<dbReference type="AlphaFoldDB" id="A0A6P4FJ47"/>
<evidence type="ECO:0000256" key="4">
    <source>
        <dbReference type="ARBA" id="ARBA00055674"/>
    </source>
</evidence>
<organism evidence="8">
    <name type="scientific">Drosophila rhopaloa</name>
    <name type="common">Fruit fly</name>
    <dbReference type="NCBI Taxonomy" id="1041015"/>
    <lineage>
        <taxon>Eukaryota</taxon>
        <taxon>Metazoa</taxon>
        <taxon>Ecdysozoa</taxon>
        <taxon>Arthropoda</taxon>
        <taxon>Hexapoda</taxon>
        <taxon>Insecta</taxon>
        <taxon>Pterygota</taxon>
        <taxon>Neoptera</taxon>
        <taxon>Endopterygota</taxon>
        <taxon>Diptera</taxon>
        <taxon>Brachycera</taxon>
        <taxon>Muscomorpha</taxon>
        <taxon>Ephydroidea</taxon>
        <taxon>Drosophilidae</taxon>
        <taxon>Drosophila</taxon>
        <taxon>Sophophora</taxon>
    </lineage>
</organism>
<protein>
    <recommendedName>
        <fullName evidence="5">Cytochrome b5-related protein</fullName>
    </recommendedName>
</protein>
<dbReference type="RefSeq" id="XP_016989364.2">
    <property type="nucleotide sequence ID" value="XM_017133875.2"/>
</dbReference>
<dbReference type="SUPFAM" id="SSF55856">
    <property type="entry name" value="Cytochrome b5-like heme/steroid binding domain"/>
    <property type="match status" value="1"/>
</dbReference>
<gene>
    <name evidence="8" type="primary">LOC108051700</name>
</gene>
<keyword evidence="6" id="KW-0812">Transmembrane</keyword>
<proteinExistence type="predicted"/>
<evidence type="ECO:0000256" key="5">
    <source>
        <dbReference type="ARBA" id="ARBA00073492"/>
    </source>
</evidence>
<keyword evidence="2" id="KW-0479">Metal-binding</keyword>
<dbReference type="PANTHER" id="PTHR16740">
    <property type="entry name" value="CYTOCHROME B5-RELATED PROTEIN-RELATED"/>
    <property type="match status" value="1"/>
</dbReference>
<dbReference type="GeneID" id="108051700"/>
<name>A0A6P4FJ47_DRORH</name>
<evidence type="ECO:0000256" key="2">
    <source>
        <dbReference type="ARBA" id="ARBA00022723"/>
    </source>
</evidence>
<dbReference type="GO" id="GO:0006629">
    <property type="term" value="P:lipid metabolic process"/>
    <property type="evidence" value="ECO:0007669"/>
    <property type="project" value="InterPro"/>
</dbReference>
<dbReference type="InterPro" id="IPR036400">
    <property type="entry name" value="Cyt_B5-like_heme/steroid_sf"/>
</dbReference>
<feature type="transmembrane region" description="Helical" evidence="6">
    <location>
        <begin position="250"/>
        <end position="274"/>
    </location>
</feature>
<feature type="domain" description="Cytochrome b5 heme-binding" evidence="7">
    <location>
        <begin position="38"/>
        <end position="105"/>
    </location>
</feature>
<evidence type="ECO:0000313" key="8">
    <source>
        <dbReference type="RefSeq" id="XP_016989364.1"/>
    </source>
</evidence>
<feature type="transmembrane region" description="Helical" evidence="6">
    <location>
        <begin position="286"/>
        <end position="305"/>
    </location>
</feature>
<feature type="transmembrane region" description="Helical" evidence="6">
    <location>
        <begin position="311"/>
        <end position="330"/>
    </location>
</feature>